<accession>A0A091DIL6</accession>
<evidence type="ECO:0000259" key="8">
    <source>
        <dbReference type="PROSITE" id="PS50835"/>
    </source>
</evidence>
<dbReference type="GO" id="GO:0072534">
    <property type="term" value="C:perineuronal net"/>
    <property type="evidence" value="ECO:0007669"/>
    <property type="project" value="TreeGrafter"/>
</dbReference>
<dbReference type="InterPro" id="IPR013106">
    <property type="entry name" value="Ig_V-set"/>
</dbReference>
<dbReference type="SUPFAM" id="SSF49785">
    <property type="entry name" value="Galactose-binding domain-like"/>
    <property type="match status" value="1"/>
</dbReference>
<dbReference type="SMART" id="SM00406">
    <property type="entry name" value="IGv"/>
    <property type="match status" value="1"/>
</dbReference>
<reference evidence="10 11" key="1">
    <citation type="submission" date="2013-11" db="EMBL/GenBank/DDBJ databases">
        <title>The Damaraland mole rat (Fukomys damarensis) genome and evolution of African mole rats.</title>
        <authorList>
            <person name="Gladyshev V.N."/>
            <person name="Fang X."/>
        </authorList>
    </citation>
    <scope>NUCLEOTIDE SEQUENCE [LARGE SCALE GENOMIC DNA]</scope>
    <source>
        <tissue evidence="10">Liver</tissue>
    </source>
</reference>
<evidence type="ECO:0000256" key="2">
    <source>
        <dbReference type="ARBA" id="ARBA00022525"/>
    </source>
</evidence>
<evidence type="ECO:0000256" key="1">
    <source>
        <dbReference type="ARBA" id="ARBA00004613"/>
    </source>
</evidence>
<dbReference type="GO" id="GO:0007155">
    <property type="term" value="P:cell adhesion"/>
    <property type="evidence" value="ECO:0007669"/>
    <property type="project" value="InterPro"/>
</dbReference>
<dbReference type="InterPro" id="IPR000538">
    <property type="entry name" value="Link_dom"/>
</dbReference>
<evidence type="ECO:0000256" key="7">
    <source>
        <dbReference type="PROSITE-ProRule" id="PRU00323"/>
    </source>
</evidence>
<dbReference type="PANTHER" id="PTHR22804:SF11">
    <property type="entry name" value="HYALURONAN AND PROTEOGLYCAN LINK PROTEIN 4"/>
    <property type="match status" value="1"/>
</dbReference>
<evidence type="ECO:0000256" key="4">
    <source>
        <dbReference type="ARBA" id="ARBA00022737"/>
    </source>
</evidence>
<feature type="domain" description="Ig-like" evidence="8">
    <location>
        <begin position="24"/>
        <end position="138"/>
    </location>
</feature>
<dbReference type="PROSITE" id="PS50963">
    <property type="entry name" value="LINK_2"/>
    <property type="match status" value="1"/>
</dbReference>
<sequence>MKTLYTPSLLLHFKDRQTEAEFPPRPKTAPGQVVSHRGGTIVLPCRYHYEAAAHGHDGVRLKWTKVVDPLAFADVFVALGSQHRAFGSYRGRAELQNHGPGDASLVLRNVTLQDYGRYECEVTNELEDDAGMVKLDLEGVVFPYHPRGGRYKLTYAEAQRACAEQDGILASAEQLHAAWRDGLDWVSSVLNRNIRQFGKKHLFDQDEETCWNSDQGPCQWVTLKFPQRVRVSQLQIQFQGGFSSHRGCLEGGDTKPLFALTAHAHTFPIPPAEVDQLKVTFEDTTDFFGRVVIYHLRVLGEKAE</sequence>
<name>A0A091DIL6_FUKDA</name>
<keyword evidence="3" id="KW-0732">Signal</keyword>
<dbReference type="eggNOG" id="ENOG502QRG1">
    <property type="taxonomic scope" value="Eukaryota"/>
</dbReference>
<dbReference type="SUPFAM" id="SSF56436">
    <property type="entry name" value="C-type lectin-like"/>
    <property type="match status" value="1"/>
</dbReference>
<evidence type="ECO:0000256" key="3">
    <source>
        <dbReference type="ARBA" id="ARBA00022729"/>
    </source>
</evidence>
<dbReference type="InterPro" id="IPR016186">
    <property type="entry name" value="C-type_lectin-like/link_sf"/>
</dbReference>
<dbReference type="InterPro" id="IPR008979">
    <property type="entry name" value="Galactose-bd-like_sf"/>
</dbReference>
<dbReference type="AlphaFoldDB" id="A0A091DIL6"/>
<keyword evidence="2" id="KW-0964">Secreted</keyword>
<gene>
    <name evidence="10" type="ORF">H920_16018</name>
</gene>
<keyword evidence="11" id="KW-1185">Reference proteome</keyword>
<keyword evidence="6" id="KW-0325">Glycoprotein</keyword>
<keyword evidence="4" id="KW-0677">Repeat</keyword>
<dbReference type="SMART" id="SM00409">
    <property type="entry name" value="IG"/>
    <property type="match status" value="1"/>
</dbReference>
<protein>
    <submittedName>
        <fullName evidence="10">Hyaluronan and proteoglycan link protein 4</fullName>
    </submittedName>
</protein>
<dbReference type="GO" id="GO:0010001">
    <property type="term" value="P:glial cell differentiation"/>
    <property type="evidence" value="ECO:0007669"/>
    <property type="project" value="TreeGrafter"/>
</dbReference>
<keyword evidence="5" id="KW-1015">Disulfide bond</keyword>
<dbReference type="Pfam" id="PF07686">
    <property type="entry name" value="V-set"/>
    <property type="match status" value="1"/>
</dbReference>
<evidence type="ECO:0000256" key="6">
    <source>
        <dbReference type="ARBA" id="ARBA00023180"/>
    </source>
</evidence>
<dbReference type="GO" id="GO:0002052">
    <property type="term" value="P:positive regulation of neuroblast proliferation"/>
    <property type="evidence" value="ECO:0007669"/>
    <property type="project" value="TreeGrafter"/>
</dbReference>
<dbReference type="InterPro" id="IPR016187">
    <property type="entry name" value="CTDL_fold"/>
</dbReference>
<dbReference type="GO" id="GO:0001501">
    <property type="term" value="P:skeletal system development"/>
    <property type="evidence" value="ECO:0007669"/>
    <property type="project" value="TreeGrafter"/>
</dbReference>
<dbReference type="Pfam" id="PF00193">
    <property type="entry name" value="Xlink"/>
    <property type="match status" value="1"/>
</dbReference>
<comment type="subcellular location">
    <subcellularLocation>
        <location evidence="1">Secreted</location>
    </subcellularLocation>
</comment>
<dbReference type="InterPro" id="IPR003599">
    <property type="entry name" value="Ig_sub"/>
</dbReference>
<dbReference type="GO" id="GO:0045202">
    <property type="term" value="C:synapse"/>
    <property type="evidence" value="ECO:0007669"/>
    <property type="project" value="TreeGrafter"/>
</dbReference>
<dbReference type="Gene3D" id="3.10.100.10">
    <property type="entry name" value="Mannose-Binding Protein A, subunit A"/>
    <property type="match status" value="1"/>
</dbReference>
<dbReference type="PANTHER" id="PTHR22804">
    <property type="entry name" value="AGGRECAN/VERSICAN PROTEOGLYCAN"/>
    <property type="match status" value="1"/>
</dbReference>
<dbReference type="STRING" id="885580.ENSFDAP00000006988"/>
<evidence type="ECO:0000259" key="9">
    <source>
        <dbReference type="PROSITE" id="PS50963"/>
    </source>
</evidence>
<dbReference type="GO" id="GO:0005615">
    <property type="term" value="C:extracellular space"/>
    <property type="evidence" value="ECO:0007669"/>
    <property type="project" value="TreeGrafter"/>
</dbReference>
<organism evidence="10 11">
    <name type="scientific">Fukomys damarensis</name>
    <name type="common">Damaraland mole rat</name>
    <name type="synonym">Cryptomys damarensis</name>
    <dbReference type="NCBI Taxonomy" id="885580"/>
    <lineage>
        <taxon>Eukaryota</taxon>
        <taxon>Metazoa</taxon>
        <taxon>Chordata</taxon>
        <taxon>Craniata</taxon>
        <taxon>Vertebrata</taxon>
        <taxon>Euteleostomi</taxon>
        <taxon>Mammalia</taxon>
        <taxon>Eutheria</taxon>
        <taxon>Euarchontoglires</taxon>
        <taxon>Glires</taxon>
        <taxon>Rodentia</taxon>
        <taxon>Hystricomorpha</taxon>
        <taxon>Bathyergidae</taxon>
        <taxon>Fukomys</taxon>
    </lineage>
</organism>
<dbReference type="GO" id="GO:0005540">
    <property type="term" value="F:hyaluronic acid binding"/>
    <property type="evidence" value="ECO:0007669"/>
    <property type="project" value="InterPro"/>
</dbReference>
<evidence type="ECO:0000313" key="10">
    <source>
        <dbReference type="EMBL" id="KFO22616.1"/>
    </source>
</evidence>
<dbReference type="InterPro" id="IPR007110">
    <property type="entry name" value="Ig-like_dom"/>
</dbReference>
<dbReference type="FunFam" id="2.60.40.10:FF:000536">
    <property type="entry name" value="Hyaluronan and proteoglycan link protein 4"/>
    <property type="match status" value="1"/>
</dbReference>
<dbReference type="InterPro" id="IPR036179">
    <property type="entry name" value="Ig-like_dom_sf"/>
</dbReference>
<evidence type="ECO:0000313" key="11">
    <source>
        <dbReference type="Proteomes" id="UP000028990"/>
    </source>
</evidence>
<dbReference type="SMART" id="SM00408">
    <property type="entry name" value="IGc2"/>
    <property type="match status" value="1"/>
</dbReference>
<comment type="caution">
    <text evidence="7">Lacks conserved residue(s) required for the propagation of feature annotation.</text>
</comment>
<dbReference type="Gene3D" id="2.60.120.260">
    <property type="entry name" value="Galactose-binding domain-like"/>
    <property type="match status" value="1"/>
</dbReference>
<dbReference type="EMBL" id="KN123998">
    <property type="protein sequence ID" value="KFO22616.1"/>
    <property type="molecule type" value="Genomic_DNA"/>
</dbReference>
<dbReference type="InterPro" id="IPR003598">
    <property type="entry name" value="Ig_sub2"/>
</dbReference>
<dbReference type="SMART" id="SM00445">
    <property type="entry name" value="LINK"/>
    <property type="match status" value="1"/>
</dbReference>
<dbReference type="InterPro" id="IPR050691">
    <property type="entry name" value="Hyaluronan_bind_Proteoglycan"/>
</dbReference>
<proteinExistence type="predicted"/>
<dbReference type="Proteomes" id="UP000028990">
    <property type="component" value="Unassembled WGS sequence"/>
</dbReference>
<feature type="domain" description="Link" evidence="9">
    <location>
        <begin position="140"/>
        <end position="239"/>
    </location>
</feature>
<dbReference type="Gene3D" id="2.60.40.10">
    <property type="entry name" value="Immunoglobulins"/>
    <property type="match status" value="1"/>
</dbReference>
<dbReference type="GO" id="GO:0007417">
    <property type="term" value="P:central nervous system development"/>
    <property type="evidence" value="ECO:0007669"/>
    <property type="project" value="TreeGrafter"/>
</dbReference>
<evidence type="ECO:0000256" key="5">
    <source>
        <dbReference type="ARBA" id="ARBA00023157"/>
    </source>
</evidence>
<dbReference type="PROSITE" id="PS50835">
    <property type="entry name" value="IG_LIKE"/>
    <property type="match status" value="1"/>
</dbReference>
<dbReference type="SUPFAM" id="SSF48726">
    <property type="entry name" value="Immunoglobulin"/>
    <property type="match status" value="1"/>
</dbReference>
<dbReference type="InterPro" id="IPR013783">
    <property type="entry name" value="Ig-like_fold"/>
</dbReference>